<sequence length="96" mass="11416">MNLFENKILSFLNKFVQMYCVLTLAKRLFNFLRCHLDTIPEFVKYDRFDGTNFVHWKDKMLFLLTNMKISYLLDPDLPAPTSQDIDQVKAKHNKQG</sequence>
<evidence type="ECO:0000313" key="1">
    <source>
        <dbReference type="EMBL" id="OAY24802.1"/>
    </source>
</evidence>
<protein>
    <submittedName>
        <fullName evidence="1">Uncharacterized protein</fullName>
    </submittedName>
</protein>
<name>A0A2C9U4W9_MANES</name>
<gene>
    <name evidence="1" type="ORF">MANES_17G044700</name>
</gene>
<organism evidence="1">
    <name type="scientific">Manihot esculenta</name>
    <name type="common">Cassava</name>
    <name type="synonym">Jatropha manihot</name>
    <dbReference type="NCBI Taxonomy" id="3983"/>
    <lineage>
        <taxon>Eukaryota</taxon>
        <taxon>Viridiplantae</taxon>
        <taxon>Streptophyta</taxon>
        <taxon>Embryophyta</taxon>
        <taxon>Tracheophyta</taxon>
        <taxon>Spermatophyta</taxon>
        <taxon>Magnoliopsida</taxon>
        <taxon>eudicotyledons</taxon>
        <taxon>Gunneridae</taxon>
        <taxon>Pentapetalae</taxon>
        <taxon>rosids</taxon>
        <taxon>fabids</taxon>
        <taxon>Malpighiales</taxon>
        <taxon>Euphorbiaceae</taxon>
        <taxon>Crotonoideae</taxon>
        <taxon>Manihoteae</taxon>
        <taxon>Manihot</taxon>
    </lineage>
</organism>
<dbReference type="EMBL" id="CM004403">
    <property type="protein sequence ID" value="OAY24802.1"/>
    <property type="molecule type" value="Genomic_DNA"/>
</dbReference>
<proteinExistence type="predicted"/>
<reference evidence="1" key="1">
    <citation type="submission" date="2016-02" db="EMBL/GenBank/DDBJ databases">
        <title>WGS assembly of Manihot esculenta.</title>
        <authorList>
            <person name="Bredeson J.V."/>
            <person name="Prochnik S.E."/>
            <person name="Lyons J.B."/>
            <person name="Schmutz J."/>
            <person name="Grimwood J."/>
            <person name="Vrebalov J."/>
            <person name="Bart R.S."/>
            <person name="Amuge T."/>
            <person name="Ferguson M.E."/>
            <person name="Green R."/>
            <person name="Putnam N."/>
            <person name="Stites J."/>
            <person name="Rounsley S."/>
            <person name="Rokhsar D.S."/>
        </authorList>
    </citation>
    <scope>NUCLEOTIDE SEQUENCE [LARGE SCALE GENOMIC DNA]</scope>
    <source>
        <tissue evidence="1">Leaf</tissue>
    </source>
</reference>
<dbReference type="AlphaFoldDB" id="A0A2C9U4W9"/>
<accession>A0A2C9U4W9</accession>